<comment type="subcellular location">
    <subcellularLocation>
        <location evidence="1">Cell membrane</location>
        <topology evidence="1">Multi-pass membrane protein</topology>
    </subcellularLocation>
</comment>
<dbReference type="PANTHER" id="PTHR47371:SF3">
    <property type="entry name" value="PHOSPHOGLYCEROL TRANSFERASE I"/>
    <property type="match status" value="1"/>
</dbReference>
<keyword evidence="5 6" id="KW-0472">Membrane</keyword>
<evidence type="ECO:0000256" key="1">
    <source>
        <dbReference type="ARBA" id="ARBA00004651"/>
    </source>
</evidence>
<evidence type="ECO:0000313" key="8">
    <source>
        <dbReference type="EMBL" id="MBH0236602.1"/>
    </source>
</evidence>
<dbReference type="CDD" id="cd16015">
    <property type="entry name" value="LTA_synthase"/>
    <property type="match status" value="1"/>
</dbReference>
<evidence type="ECO:0000256" key="5">
    <source>
        <dbReference type="ARBA" id="ARBA00023136"/>
    </source>
</evidence>
<accession>A0A931MX68</accession>
<feature type="transmembrane region" description="Helical" evidence="6">
    <location>
        <begin position="33"/>
        <end position="51"/>
    </location>
</feature>
<feature type="domain" description="Sulfatase N-terminal" evidence="7">
    <location>
        <begin position="232"/>
        <end position="462"/>
    </location>
</feature>
<evidence type="ECO:0000256" key="4">
    <source>
        <dbReference type="ARBA" id="ARBA00022989"/>
    </source>
</evidence>
<dbReference type="PANTHER" id="PTHR47371">
    <property type="entry name" value="LIPOTEICHOIC ACID SYNTHASE"/>
    <property type="match status" value="1"/>
</dbReference>
<feature type="transmembrane region" description="Helical" evidence="6">
    <location>
        <begin position="143"/>
        <end position="165"/>
    </location>
</feature>
<proteinExistence type="predicted"/>
<sequence>MLITLAALIFCLVAVYLLERFVALPKLRRGRPWLALAMALLAALVVFLFWFALSWRPLFTAFSTVTTFTIVTLISNFKYDVLFEPLSFADFCLAPQVVRHPDLYYAEFLYSWPFGAAMVALLGAIAVWFSLEPTVIPRLRFGVPLAGIAGLMAFGAALGTLWGLGRWPVTSAALRRLAPGPNIRDDTGRFGLFGGMAIHLTRWLATPPGRETPWPTEPHPHWPLLAGESLPPLIVAIQSESFVDLGAAGFGPHELPNLERARRRALAHGRLVVPTAGAWTMRSEYSFLTGRPLSDYRFDALDPYLRSAFGAPETAAQRLGGAGFEAAFVHPFDIRFFQRHRIYPRFGFRRIIEQAAFESGDRFGYFVSDEAVTDRILDLVTTGTRPQFVYAVTMENHNPWREGRIDGIDDPLQQYMHHAANADRMLGRLIDALDAGGREAVLCFYGDHVPILRAVAHPFPDIRTDYVILRCGPGIDPAAETGVLPVNAAIEDLMGMLMAVRV</sequence>
<evidence type="ECO:0000259" key="7">
    <source>
        <dbReference type="Pfam" id="PF00884"/>
    </source>
</evidence>
<feature type="transmembrane region" description="Helical" evidence="6">
    <location>
        <begin position="109"/>
        <end position="131"/>
    </location>
</feature>
<evidence type="ECO:0000256" key="2">
    <source>
        <dbReference type="ARBA" id="ARBA00022475"/>
    </source>
</evidence>
<keyword evidence="4 6" id="KW-1133">Transmembrane helix</keyword>
<dbReference type="InterPro" id="IPR017850">
    <property type="entry name" value="Alkaline_phosphatase_core_sf"/>
</dbReference>
<dbReference type="InterPro" id="IPR000917">
    <property type="entry name" value="Sulfatase_N"/>
</dbReference>
<keyword evidence="3 6" id="KW-0812">Transmembrane</keyword>
<reference evidence="8" key="1">
    <citation type="submission" date="2020-12" db="EMBL/GenBank/DDBJ databases">
        <title>Methylobrevis albus sp. nov., isolated from fresh water lack sediment.</title>
        <authorList>
            <person name="Zou Q."/>
        </authorList>
    </citation>
    <scope>NUCLEOTIDE SEQUENCE</scope>
    <source>
        <strain evidence="8">L22</strain>
    </source>
</reference>
<evidence type="ECO:0000313" key="9">
    <source>
        <dbReference type="Proteomes" id="UP000631694"/>
    </source>
</evidence>
<dbReference type="Gene3D" id="3.40.720.10">
    <property type="entry name" value="Alkaline Phosphatase, subunit A"/>
    <property type="match status" value="1"/>
</dbReference>
<dbReference type="Pfam" id="PF00884">
    <property type="entry name" value="Sulfatase"/>
    <property type="match status" value="1"/>
</dbReference>
<dbReference type="InterPro" id="IPR050448">
    <property type="entry name" value="OpgB/LTA_synthase_biosynth"/>
</dbReference>
<protein>
    <submittedName>
        <fullName evidence="8">LTA synthase family protein</fullName>
    </submittedName>
</protein>
<organism evidence="8 9">
    <name type="scientific">Methylobrevis albus</name>
    <dbReference type="NCBI Taxonomy" id="2793297"/>
    <lineage>
        <taxon>Bacteria</taxon>
        <taxon>Pseudomonadati</taxon>
        <taxon>Pseudomonadota</taxon>
        <taxon>Alphaproteobacteria</taxon>
        <taxon>Hyphomicrobiales</taxon>
        <taxon>Pleomorphomonadaceae</taxon>
        <taxon>Methylobrevis</taxon>
    </lineage>
</organism>
<dbReference type="SUPFAM" id="SSF53649">
    <property type="entry name" value="Alkaline phosphatase-like"/>
    <property type="match status" value="1"/>
</dbReference>
<dbReference type="AlphaFoldDB" id="A0A931MX68"/>
<keyword evidence="2" id="KW-1003">Cell membrane</keyword>
<dbReference type="EMBL" id="JADZLT010000039">
    <property type="protein sequence ID" value="MBH0236602.1"/>
    <property type="molecule type" value="Genomic_DNA"/>
</dbReference>
<dbReference type="GO" id="GO:0005886">
    <property type="term" value="C:plasma membrane"/>
    <property type="evidence" value="ECO:0007669"/>
    <property type="project" value="UniProtKB-SubCell"/>
</dbReference>
<name>A0A931MX68_9HYPH</name>
<dbReference type="RefSeq" id="WP_197309699.1">
    <property type="nucleotide sequence ID" value="NZ_JADZLT010000039.1"/>
</dbReference>
<comment type="caution">
    <text evidence="8">The sequence shown here is derived from an EMBL/GenBank/DDBJ whole genome shotgun (WGS) entry which is preliminary data.</text>
</comment>
<dbReference type="Proteomes" id="UP000631694">
    <property type="component" value="Unassembled WGS sequence"/>
</dbReference>
<feature type="transmembrane region" description="Helical" evidence="6">
    <location>
        <begin position="58"/>
        <end position="77"/>
    </location>
</feature>
<evidence type="ECO:0000256" key="3">
    <source>
        <dbReference type="ARBA" id="ARBA00022692"/>
    </source>
</evidence>
<keyword evidence="9" id="KW-1185">Reference proteome</keyword>
<evidence type="ECO:0000256" key="6">
    <source>
        <dbReference type="SAM" id="Phobius"/>
    </source>
</evidence>
<gene>
    <name evidence="8" type="ORF">I5731_02090</name>
</gene>